<evidence type="ECO:0000313" key="1">
    <source>
        <dbReference type="EMBL" id="QIN79614.1"/>
    </source>
</evidence>
<reference evidence="1 2" key="1">
    <citation type="submission" date="2019-10" db="EMBL/GenBank/DDBJ databases">
        <title>Rubrobacter sp nov SCSIO 52915 isolated from a deep-sea sediment in the South China Sea.</title>
        <authorList>
            <person name="Chen R.W."/>
        </authorList>
    </citation>
    <scope>NUCLEOTIDE SEQUENCE [LARGE SCALE GENOMIC DNA]</scope>
    <source>
        <strain evidence="1 2">SCSIO 52915</strain>
    </source>
</reference>
<proteinExistence type="predicted"/>
<dbReference type="KEGG" id="rmar:GBA65_15000"/>
<gene>
    <name evidence="1" type="ORF">GBA65_15000</name>
</gene>
<dbReference type="AlphaFoldDB" id="A0A6G8PZF3"/>
<protein>
    <submittedName>
        <fullName evidence="1">Uncharacterized protein</fullName>
    </submittedName>
</protein>
<dbReference type="RefSeq" id="WP_166397285.1">
    <property type="nucleotide sequence ID" value="NZ_CP045121.1"/>
</dbReference>
<organism evidence="1 2">
    <name type="scientific">Rubrobacter marinus</name>
    <dbReference type="NCBI Taxonomy" id="2653852"/>
    <lineage>
        <taxon>Bacteria</taxon>
        <taxon>Bacillati</taxon>
        <taxon>Actinomycetota</taxon>
        <taxon>Rubrobacteria</taxon>
        <taxon>Rubrobacterales</taxon>
        <taxon>Rubrobacteraceae</taxon>
        <taxon>Rubrobacter</taxon>
    </lineage>
</organism>
<dbReference type="Proteomes" id="UP000502706">
    <property type="component" value="Chromosome"/>
</dbReference>
<sequence>MSRERELERLDRRIEAAKEAVDVAYASPVPDARKDALFDRLEALQFTRAIVRRRWSEDTAVEQMLGPFRVLWARLCKEVVELAGRLLPGLRSLEEEIGRSRPAFWRAVVPSCARALVGAQVVGVNGRPIWGYRRKTGRRRA</sequence>
<name>A0A6G8PZF3_9ACTN</name>
<accession>A0A6G8PZF3</accession>
<dbReference type="EMBL" id="CP045121">
    <property type="protein sequence ID" value="QIN79614.1"/>
    <property type="molecule type" value="Genomic_DNA"/>
</dbReference>
<evidence type="ECO:0000313" key="2">
    <source>
        <dbReference type="Proteomes" id="UP000502706"/>
    </source>
</evidence>
<keyword evidence="2" id="KW-1185">Reference proteome</keyword>